<keyword evidence="2" id="KW-1185">Reference proteome</keyword>
<dbReference type="STRING" id="1618023.UH38_09415"/>
<dbReference type="RefSeq" id="WP_045054402.1">
    <property type="nucleotide sequence ID" value="NZ_CAWMDP010000041.1"/>
</dbReference>
<reference evidence="1 2" key="1">
    <citation type="submission" date="2015-02" db="EMBL/GenBank/DDBJ databases">
        <title>Draft genome of a novel marine cyanobacterium (Chroococcales) isolated from South Atlantic Ocean.</title>
        <authorList>
            <person name="Rigonato J."/>
            <person name="Alvarenga D.O."/>
            <person name="Branco L.H."/>
            <person name="Varani A.M."/>
            <person name="Brandini F.P."/>
            <person name="Fiore M.F."/>
        </authorList>
    </citation>
    <scope>NUCLEOTIDE SEQUENCE [LARGE SCALE GENOMIC DNA]</scope>
    <source>
        <strain evidence="1 2">CENA595</strain>
    </source>
</reference>
<dbReference type="AlphaFoldDB" id="A0A0D8ZT45"/>
<dbReference type="CDD" id="cd02208">
    <property type="entry name" value="cupin_RmlC-like"/>
    <property type="match status" value="1"/>
</dbReference>
<accession>A0A0D8ZT45</accession>
<evidence type="ECO:0000313" key="1">
    <source>
        <dbReference type="EMBL" id="KJH71933.1"/>
    </source>
</evidence>
<dbReference type="EMBL" id="JYON01000008">
    <property type="protein sequence ID" value="KJH71933.1"/>
    <property type="molecule type" value="Genomic_DNA"/>
</dbReference>
<name>A0A0D8ZT45_9CYAN</name>
<dbReference type="InterPro" id="IPR011051">
    <property type="entry name" value="RmlC_Cupin_sf"/>
</dbReference>
<organism evidence="1 2">
    <name type="scientific">Aliterella atlantica CENA595</name>
    <dbReference type="NCBI Taxonomy" id="1618023"/>
    <lineage>
        <taxon>Bacteria</taxon>
        <taxon>Bacillati</taxon>
        <taxon>Cyanobacteriota</taxon>
        <taxon>Cyanophyceae</taxon>
        <taxon>Chroococcidiopsidales</taxon>
        <taxon>Aliterellaceae</taxon>
        <taxon>Aliterella</taxon>
    </lineage>
</organism>
<dbReference type="Proteomes" id="UP000032452">
    <property type="component" value="Unassembled WGS sequence"/>
</dbReference>
<proteinExistence type="predicted"/>
<gene>
    <name evidence="1" type="ORF">UH38_09415</name>
</gene>
<comment type="caution">
    <text evidence="1">The sequence shown here is derived from an EMBL/GenBank/DDBJ whole genome shotgun (WGS) entry which is preliminary data.</text>
</comment>
<dbReference type="InterPro" id="IPR014710">
    <property type="entry name" value="RmlC-like_jellyroll"/>
</dbReference>
<protein>
    <submittedName>
        <fullName evidence="1">dTDP-4-dehydrorhamnose 3,5-epimerase-like enzyme</fullName>
    </submittedName>
</protein>
<sequence>MSSARGIEVRQLTATKGGMTNFYTPQSSDETILVQIPAITVEDLFVHKAQTDQLLVVKGRFVLVTLINRQYEYMVLSDRQPVVVTIPPGVLHGAINLDPEPCVVINAVLRHGAANPRDYIPRQRPFPYDLVAVRELLVESDRQFDAGAIVTSAIQH</sequence>
<dbReference type="Gene3D" id="2.60.120.10">
    <property type="entry name" value="Jelly Rolls"/>
    <property type="match status" value="1"/>
</dbReference>
<dbReference type="OrthoDB" id="511398at2"/>
<evidence type="ECO:0000313" key="2">
    <source>
        <dbReference type="Proteomes" id="UP000032452"/>
    </source>
</evidence>
<dbReference type="SUPFAM" id="SSF51182">
    <property type="entry name" value="RmlC-like cupins"/>
    <property type="match status" value="1"/>
</dbReference>
<dbReference type="PATRIC" id="fig|1618023.3.peg.3630"/>